<dbReference type="InterPro" id="IPR036423">
    <property type="entry name" value="SOD-like_Cu/Zn_dom_sf"/>
</dbReference>
<dbReference type="PROSITE" id="PS51257">
    <property type="entry name" value="PROKAR_LIPOPROTEIN"/>
    <property type="match status" value="1"/>
</dbReference>
<evidence type="ECO:0000313" key="5">
    <source>
        <dbReference type="Proteomes" id="UP000245667"/>
    </source>
</evidence>
<dbReference type="SUPFAM" id="SSF49329">
    <property type="entry name" value="Cu,Zn superoxide dismutase-like"/>
    <property type="match status" value="1"/>
</dbReference>
<reference evidence="4 5" key="1">
    <citation type="submission" date="2018-05" db="EMBL/GenBank/DDBJ databases">
        <title>Genomic Encyclopedia of Archaeal and Bacterial Type Strains, Phase II (KMG-II): from individual species to whole genera.</title>
        <authorList>
            <person name="Goeker M."/>
        </authorList>
    </citation>
    <scope>NUCLEOTIDE SEQUENCE [LARGE SCALE GENOMIC DNA]</scope>
    <source>
        <strain evidence="4 5">DSM 23514</strain>
    </source>
</reference>
<evidence type="ECO:0000313" key="3">
    <source>
        <dbReference type="EMBL" id="MBD1261360.1"/>
    </source>
</evidence>
<dbReference type="EMBL" id="JACWLN010000004">
    <property type="protein sequence ID" value="MBD1261360.1"/>
    <property type="molecule type" value="Genomic_DNA"/>
</dbReference>
<organism evidence="4 5">
    <name type="scientific">Maribacter polysiphoniae</name>
    <dbReference type="NCBI Taxonomy" id="429344"/>
    <lineage>
        <taxon>Bacteria</taxon>
        <taxon>Pseudomonadati</taxon>
        <taxon>Bacteroidota</taxon>
        <taxon>Flavobacteriia</taxon>
        <taxon>Flavobacteriales</taxon>
        <taxon>Flavobacteriaceae</taxon>
        <taxon>Maribacter</taxon>
    </lineage>
</organism>
<dbReference type="Proteomes" id="UP000651837">
    <property type="component" value="Unassembled WGS sequence"/>
</dbReference>
<dbReference type="RefSeq" id="WP_109650124.1">
    <property type="nucleotide sequence ID" value="NZ_JACWLN010000004.1"/>
</dbReference>
<dbReference type="GO" id="GO:0006801">
    <property type="term" value="P:superoxide metabolic process"/>
    <property type="evidence" value="ECO:0007669"/>
    <property type="project" value="InterPro"/>
</dbReference>
<keyword evidence="2" id="KW-0732">Signal</keyword>
<feature type="signal peptide" evidence="2">
    <location>
        <begin position="1"/>
        <end position="22"/>
    </location>
</feature>
<reference evidence="3 6" key="2">
    <citation type="submission" date="2020-07" db="EMBL/GenBank/DDBJ databases">
        <title>The draft genome sequence of Maribacter polysiphoniae KCTC 22021.</title>
        <authorList>
            <person name="Mu L."/>
        </authorList>
    </citation>
    <scope>NUCLEOTIDE SEQUENCE [LARGE SCALE GENOMIC DNA]</scope>
    <source>
        <strain evidence="3 6">KCTC 22021</strain>
    </source>
</reference>
<evidence type="ECO:0008006" key="7">
    <source>
        <dbReference type="Google" id="ProtNLM"/>
    </source>
</evidence>
<accession>A0A316E135</accession>
<evidence type="ECO:0000313" key="4">
    <source>
        <dbReference type="EMBL" id="PWK23398.1"/>
    </source>
</evidence>
<dbReference type="Proteomes" id="UP000245667">
    <property type="component" value="Unassembled WGS sequence"/>
</dbReference>
<name>A0A316E135_9FLAO</name>
<dbReference type="GO" id="GO:0046872">
    <property type="term" value="F:metal ion binding"/>
    <property type="evidence" value="ECO:0007669"/>
    <property type="project" value="InterPro"/>
</dbReference>
<protein>
    <recommendedName>
        <fullName evidence="7">Lipoprotein</fullName>
    </recommendedName>
</protein>
<evidence type="ECO:0000256" key="1">
    <source>
        <dbReference type="ARBA" id="ARBA00010457"/>
    </source>
</evidence>
<gene>
    <name evidence="3" type="ORF">HZY62_12215</name>
    <name evidence="4" type="ORF">LX92_01963</name>
</gene>
<proteinExistence type="inferred from homology"/>
<comment type="similarity">
    <text evidence="1">Belongs to the Cu-Zn superoxide dismutase family.</text>
</comment>
<dbReference type="AlphaFoldDB" id="A0A316E135"/>
<feature type="chain" id="PRO_5016373440" description="Lipoprotein" evidence="2">
    <location>
        <begin position="23"/>
        <end position="147"/>
    </location>
</feature>
<sequence>MKIKSSLAVLALLCVMVFTGCKKDDVEKAVILQSVEYQIYDVSGSGISGTATFTQEDNGTTHVLIELDGANTSTNPAYIRFNSAAEGGDIAITLAVCECAISNTTITQLNNGNSITYEGLIALNGHITIHDANNNIVAVADIGANSN</sequence>
<evidence type="ECO:0000256" key="2">
    <source>
        <dbReference type="SAM" id="SignalP"/>
    </source>
</evidence>
<evidence type="ECO:0000313" key="6">
    <source>
        <dbReference type="Proteomes" id="UP000651837"/>
    </source>
</evidence>
<keyword evidence="6" id="KW-1185">Reference proteome</keyword>
<dbReference type="OrthoDB" id="1451403at2"/>
<comment type="caution">
    <text evidence="4">The sequence shown here is derived from an EMBL/GenBank/DDBJ whole genome shotgun (WGS) entry which is preliminary data.</text>
</comment>
<dbReference type="EMBL" id="QGGQ01000004">
    <property type="protein sequence ID" value="PWK23398.1"/>
    <property type="molecule type" value="Genomic_DNA"/>
</dbReference>